<name>A0A329RUQ5_9STRA</name>
<evidence type="ECO:0000256" key="1">
    <source>
        <dbReference type="SAM" id="MobiDB-lite"/>
    </source>
</evidence>
<protein>
    <submittedName>
        <fullName evidence="2">Uncharacterized protein</fullName>
    </submittedName>
</protein>
<keyword evidence="3" id="KW-1185">Reference proteome</keyword>
<dbReference type="EMBL" id="MJFZ01000608">
    <property type="protein sequence ID" value="RAW26888.1"/>
    <property type="molecule type" value="Genomic_DNA"/>
</dbReference>
<sequence length="128" mass="13995">MRSRVRDMTYGGAHADVATPSCVHSMSVGELLNPSEETIFMEDPTDEDYCRVDTNSENEIRSELSSADATEVDDEDAAGSTQTPGNLYAEMLRMKLMAQLFVGADVMGISSREDIGLRSKCSDNFGRS</sequence>
<proteinExistence type="predicted"/>
<feature type="region of interest" description="Disordered" evidence="1">
    <location>
        <begin position="58"/>
        <end position="83"/>
    </location>
</feature>
<accession>A0A329RUQ5</accession>
<reference evidence="2 3" key="1">
    <citation type="submission" date="2018-01" db="EMBL/GenBank/DDBJ databases">
        <title>Draft genome of the strawberry crown rot pathogen Phytophthora cactorum.</title>
        <authorList>
            <person name="Armitage A.D."/>
            <person name="Lysoe E."/>
            <person name="Nellist C.F."/>
            <person name="Harrison R.J."/>
            <person name="Brurberg M.B."/>
        </authorList>
    </citation>
    <scope>NUCLEOTIDE SEQUENCE [LARGE SCALE GENOMIC DNA]</scope>
    <source>
        <strain evidence="2 3">10300</strain>
    </source>
</reference>
<comment type="caution">
    <text evidence="2">The sequence shown here is derived from an EMBL/GenBank/DDBJ whole genome shotgun (WGS) entry which is preliminary data.</text>
</comment>
<gene>
    <name evidence="2" type="ORF">PC110_g16703</name>
</gene>
<organism evidence="2 3">
    <name type="scientific">Phytophthora cactorum</name>
    <dbReference type="NCBI Taxonomy" id="29920"/>
    <lineage>
        <taxon>Eukaryota</taxon>
        <taxon>Sar</taxon>
        <taxon>Stramenopiles</taxon>
        <taxon>Oomycota</taxon>
        <taxon>Peronosporomycetes</taxon>
        <taxon>Peronosporales</taxon>
        <taxon>Peronosporaceae</taxon>
        <taxon>Phytophthora</taxon>
    </lineage>
</organism>
<evidence type="ECO:0000313" key="3">
    <source>
        <dbReference type="Proteomes" id="UP000251314"/>
    </source>
</evidence>
<evidence type="ECO:0000313" key="2">
    <source>
        <dbReference type="EMBL" id="RAW26888.1"/>
    </source>
</evidence>
<dbReference type="VEuPathDB" id="FungiDB:PC110_g16703"/>
<dbReference type="Proteomes" id="UP000251314">
    <property type="component" value="Unassembled WGS sequence"/>
</dbReference>
<dbReference type="AlphaFoldDB" id="A0A329RUQ5"/>